<evidence type="ECO:0000256" key="1">
    <source>
        <dbReference type="SAM" id="MobiDB-lite"/>
    </source>
</evidence>
<reference evidence="3" key="1">
    <citation type="submission" date="2020-02" db="EMBL/GenBank/DDBJ databases">
        <authorList>
            <person name="Meier V. D."/>
        </authorList>
    </citation>
    <scope>NUCLEOTIDE SEQUENCE</scope>
    <source>
        <strain evidence="3">AVDCRST_MAG10</strain>
    </source>
</reference>
<feature type="region of interest" description="Disordered" evidence="1">
    <location>
        <begin position="1"/>
        <end position="24"/>
    </location>
</feature>
<keyword evidence="2" id="KW-1133">Transmembrane helix</keyword>
<keyword evidence="2" id="KW-0812">Transmembrane</keyword>
<dbReference type="AlphaFoldDB" id="A0A6J4ISI9"/>
<evidence type="ECO:0000256" key="2">
    <source>
        <dbReference type="SAM" id="Phobius"/>
    </source>
</evidence>
<dbReference type="EMBL" id="CADCTB010000159">
    <property type="protein sequence ID" value="CAA9257710.1"/>
    <property type="molecule type" value="Genomic_DNA"/>
</dbReference>
<feature type="compositionally biased region" description="Polar residues" evidence="1">
    <location>
        <begin position="1"/>
        <end position="10"/>
    </location>
</feature>
<proteinExistence type="predicted"/>
<name>A0A6J4ISI9_9ACTN</name>
<protein>
    <submittedName>
        <fullName evidence="3">Uncharacterized protein</fullName>
    </submittedName>
</protein>
<evidence type="ECO:0000313" key="3">
    <source>
        <dbReference type="EMBL" id="CAA9257710.1"/>
    </source>
</evidence>
<accession>A0A6J4ISI9</accession>
<gene>
    <name evidence="3" type="ORF">AVDCRST_MAG10-2580</name>
</gene>
<keyword evidence="2" id="KW-0472">Membrane</keyword>
<feature type="transmembrane region" description="Helical" evidence="2">
    <location>
        <begin position="29"/>
        <end position="49"/>
    </location>
</feature>
<sequence length="216" mass="23155">MSLTIQSAERSNAGPIGTEPGKTRSTRRFMAGVSGLAVAVALVGLGSVLRSNASFAEQNVARQMAEQRITFKPAETLTPDERDTPCLVRYAGRALTTGAQAECYANHFIGNHLKKVADGRTYSEMRAVQTELRERLTRAQAANDPGVGDLQRELAEITGKRQTLFEGETVRGLLLTSYGFGTLGSKADQGATVAFAASAVVLLLSLLVLVWARIRS</sequence>
<feature type="transmembrane region" description="Helical" evidence="2">
    <location>
        <begin position="193"/>
        <end position="212"/>
    </location>
</feature>
<organism evidence="3">
    <name type="scientific">uncultured Acidimicrobiales bacterium</name>
    <dbReference type="NCBI Taxonomy" id="310071"/>
    <lineage>
        <taxon>Bacteria</taxon>
        <taxon>Bacillati</taxon>
        <taxon>Actinomycetota</taxon>
        <taxon>Acidimicrobiia</taxon>
        <taxon>Acidimicrobiales</taxon>
        <taxon>environmental samples</taxon>
    </lineage>
</organism>